<dbReference type="InterPro" id="IPR015946">
    <property type="entry name" value="KH_dom-like_a/b"/>
</dbReference>
<evidence type="ECO:0000256" key="3">
    <source>
        <dbReference type="ARBA" id="ARBA00022814"/>
    </source>
</evidence>
<keyword evidence="10" id="KW-1185">Reference proteome</keyword>
<feature type="domain" description="S1 motif" evidence="8">
    <location>
        <begin position="135"/>
        <end position="200"/>
    </location>
</feature>
<proteinExistence type="inferred from homology"/>
<evidence type="ECO:0000259" key="8">
    <source>
        <dbReference type="PROSITE" id="PS50126"/>
    </source>
</evidence>
<dbReference type="Proteomes" id="UP000632222">
    <property type="component" value="Unassembled WGS sequence"/>
</dbReference>
<dbReference type="SUPFAM" id="SSF54814">
    <property type="entry name" value="Prokaryotic type KH domain (KH-domain type II)"/>
    <property type="match status" value="2"/>
</dbReference>
<name>A0ABQ2CU14_9DEIO</name>
<dbReference type="Pfam" id="PF26594">
    <property type="entry name" value="KH_NusA_2nd"/>
    <property type="match status" value="1"/>
</dbReference>
<evidence type="ECO:0000256" key="1">
    <source>
        <dbReference type="ARBA" id="ARBA00022472"/>
    </source>
</evidence>
<organism evidence="9 10">
    <name type="scientific">Deinococcus roseus</name>
    <dbReference type="NCBI Taxonomy" id="392414"/>
    <lineage>
        <taxon>Bacteria</taxon>
        <taxon>Thermotogati</taxon>
        <taxon>Deinococcota</taxon>
        <taxon>Deinococci</taxon>
        <taxon>Deinococcales</taxon>
        <taxon>Deinococcaceae</taxon>
        <taxon>Deinococcus</taxon>
    </lineage>
</organism>
<dbReference type="SMART" id="SM00316">
    <property type="entry name" value="S1"/>
    <property type="match status" value="1"/>
</dbReference>
<dbReference type="PROSITE" id="PS50084">
    <property type="entry name" value="KH_TYPE_1"/>
    <property type="match status" value="1"/>
</dbReference>
<keyword evidence="4 7" id="KW-0694">RNA-binding</keyword>
<dbReference type="Pfam" id="PF13184">
    <property type="entry name" value="KH_NusA_1st"/>
    <property type="match status" value="1"/>
</dbReference>
<dbReference type="InterPro" id="IPR036555">
    <property type="entry name" value="NusA_N_sf"/>
</dbReference>
<dbReference type="CDD" id="cd02134">
    <property type="entry name" value="KH-II_NusA_rpt1"/>
    <property type="match status" value="1"/>
</dbReference>
<dbReference type="InterPro" id="IPR009019">
    <property type="entry name" value="KH_sf_prok-type"/>
</dbReference>
<evidence type="ECO:0000256" key="7">
    <source>
        <dbReference type="HAMAP-Rule" id="MF_00945"/>
    </source>
</evidence>
<keyword evidence="3 7" id="KW-0889">Transcription antitermination</keyword>
<dbReference type="PANTHER" id="PTHR22648:SF0">
    <property type="entry name" value="TRANSCRIPTION TERMINATION_ANTITERMINATION PROTEIN NUSA"/>
    <property type="match status" value="1"/>
</dbReference>
<dbReference type="SUPFAM" id="SSF69705">
    <property type="entry name" value="Transcription factor NusA, N-terminal domain"/>
    <property type="match status" value="1"/>
</dbReference>
<dbReference type="CDD" id="cd22529">
    <property type="entry name" value="KH-II_NusA_rpt2"/>
    <property type="match status" value="1"/>
</dbReference>
<keyword evidence="5 7" id="KW-0805">Transcription regulation</keyword>
<dbReference type="InterPro" id="IPR013735">
    <property type="entry name" value="TF_NusA_N"/>
</dbReference>
<keyword evidence="2 7" id="KW-0963">Cytoplasm</keyword>
<accession>A0ABQ2CU14</accession>
<reference evidence="10" key="1">
    <citation type="journal article" date="2019" name="Int. J. Syst. Evol. Microbiol.">
        <title>The Global Catalogue of Microorganisms (GCM) 10K type strain sequencing project: providing services to taxonomists for standard genome sequencing and annotation.</title>
        <authorList>
            <consortium name="The Broad Institute Genomics Platform"/>
            <consortium name="The Broad Institute Genome Sequencing Center for Infectious Disease"/>
            <person name="Wu L."/>
            <person name="Ma J."/>
        </authorList>
    </citation>
    <scope>NUCLEOTIDE SEQUENCE [LARGE SCALE GENOMIC DNA]</scope>
    <source>
        <strain evidence="10">JCM 14370</strain>
    </source>
</reference>
<keyword evidence="1 7" id="KW-0806">Transcription termination</keyword>
<dbReference type="PANTHER" id="PTHR22648">
    <property type="entry name" value="TRANSCRIPTION TERMINATION FACTOR NUSA"/>
    <property type="match status" value="1"/>
</dbReference>
<dbReference type="InterPro" id="IPR025249">
    <property type="entry name" value="TF_NusA_KH_1st"/>
</dbReference>
<evidence type="ECO:0000256" key="5">
    <source>
        <dbReference type="ARBA" id="ARBA00023015"/>
    </source>
</evidence>
<dbReference type="CDD" id="cd04455">
    <property type="entry name" value="S1_NusA"/>
    <property type="match status" value="1"/>
</dbReference>
<dbReference type="PROSITE" id="PS50126">
    <property type="entry name" value="S1"/>
    <property type="match status" value="1"/>
</dbReference>
<evidence type="ECO:0000313" key="10">
    <source>
        <dbReference type="Proteomes" id="UP000632222"/>
    </source>
</evidence>
<gene>
    <name evidence="7 9" type="primary">nusA</name>
    <name evidence="9" type="ORF">GCM10008938_03150</name>
</gene>
<dbReference type="Gene3D" id="2.40.50.140">
    <property type="entry name" value="Nucleic acid-binding proteins"/>
    <property type="match status" value="1"/>
</dbReference>
<dbReference type="EMBL" id="BMOD01000001">
    <property type="protein sequence ID" value="GGJ20311.1"/>
    <property type="molecule type" value="Genomic_DNA"/>
</dbReference>
<dbReference type="InterPro" id="IPR012340">
    <property type="entry name" value="NA-bd_OB-fold"/>
</dbReference>
<evidence type="ECO:0000256" key="2">
    <source>
        <dbReference type="ARBA" id="ARBA00022490"/>
    </source>
</evidence>
<dbReference type="InterPro" id="IPR030842">
    <property type="entry name" value="TF_NusA_bacterial"/>
</dbReference>
<dbReference type="Gene3D" id="3.30.300.20">
    <property type="match status" value="2"/>
</dbReference>
<dbReference type="InterPro" id="IPR058582">
    <property type="entry name" value="KH_NusA_2nd"/>
</dbReference>
<evidence type="ECO:0000313" key="9">
    <source>
        <dbReference type="EMBL" id="GGJ20311.1"/>
    </source>
</evidence>
<protein>
    <recommendedName>
        <fullName evidence="7">Transcription termination/antitermination protein NusA</fullName>
    </recommendedName>
</protein>
<dbReference type="InterPro" id="IPR010213">
    <property type="entry name" value="TF_NusA"/>
</dbReference>
<dbReference type="InterPro" id="IPR003029">
    <property type="entry name" value="S1_domain"/>
</dbReference>
<dbReference type="SUPFAM" id="SSF50249">
    <property type="entry name" value="Nucleic acid-binding proteins"/>
    <property type="match status" value="1"/>
</dbReference>
<dbReference type="NCBIfam" id="TIGR01953">
    <property type="entry name" value="NusA"/>
    <property type="match status" value="1"/>
</dbReference>
<evidence type="ECO:0000256" key="6">
    <source>
        <dbReference type="ARBA" id="ARBA00023163"/>
    </source>
</evidence>
<dbReference type="RefSeq" id="WP_188998812.1">
    <property type="nucleotide sequence ID" value="NZ_BMOD01000001.1"/>
</dbReference>
<dbReference type="Pfam" id="PF08529">
    <property type="entry name" value="NusA_N"/>
    <property type="match status" value="1"/>
</dbReference>
<keyword evidence="6 7" id="KW-0804">Transcription</keyword>
<comment type="caution">
    <text evidence="9">The sequence shown here is derived from an EMBL/GenBank/DDBJ whole genome shotgun (WGS) entry which is preliminary data.</text>
</comment>
<comment type="function">
    <text evidence="7">Participates in both transcription termination and antitermination.</text>
</comment>
<dbReference type="Gene3D" id="3.30.1480.10">
    <property type="entry name" value="NusA, N-terminal domain"/>
    <property type="match status" value="1"/>
</dbReference>
<comment type="subcellular location">
    <subcellularLocation>
        <location evidence="7">Cytoplasm</location>
    </subcellularLocation>
</comment>
<evidence type="ECO:0000256" key="4">
    <source>
        <dbReference type="ARBA" id="ARBA00022884"/>
    </source>
</evidence>
<comment type="subunit">
    <text evidence="7">Monomer. Binds directly to the core enzyme of the DNA-dependent RNA polymerase and to nascent RNA.</text>
</comment>
<dbReference type="Pfam" id="PF00575">
    <property type="entry name" value="S1"/>
    <property type="match status" value="1"/>
</dbReference>
<comment type="similarity">
    <text evidence="7">Belongs to the NusA family.</text>
</comment>
<dbReference type="HAMAP" id="MF_00945_B">
    <property type="entry name" value="NusA_B"/>
    <property type="match status" value="1"/>
</dbReference>
<sequence length="397" mass="44059">MNREFLDALNDLAVARNIDKGQLIKAFEEALQQAYTRNVEPEKRIEVHLDAQSGELEVLIIREVVEKMEDEQKQISLADALELDPEVEIGMEMEFPVEREKFTRIALQATKQVLTQRMREAERNIVFNEYKDREGEVLTASVVRMDNKGNVFVELGHGEAILPPKEQIPGERLLNGNRVKVYLKEVKKTNRGPSILVSRADERLLDYLLKQEIPEVAENIVEVKSIAREAGQRSKVAVFSRNPNVDPIGACIGHRGNRIQAITGELGKERVDVILWDANPREFIRNALSPAKAAFIEVDADKKEATVTVMPDQLSLAIGKGGQNVRLAAKLTSFKIDLRETKAISDLDAAMLQAAEQGEKQPAGASTGAARAAFDALFKDSKSVASATPEGDVDLKE</sequence>